<protein>
    <submittedName>
        <fullName evidence="1">Uncharacterized protein</fullName>
    </submittedName>
</protein>
<sequence>MKIQAEFVTPEEFASEMSVLLSKGIYPLHRVFIADGTDAMGKYYVPCLQTYVDGSFISSGAHFGYMDRSAAMAFVGHLMDKVC</sequence>
<proteinExistence type="predicted"/>
<accession>A0ABV7G830</accession>
<keyword evidence="2" id="KW-1185">Reference proteome</keyword>
<dbReference type="RefSeq" id="WP_248936425.1">
    <property type="nucleotide sequence ID" value="NZ_JAKILF010000005.1"/>
</dbReference>
<evidence type="ECO:0000313" key="2">
    <source>
        <dbReference type="Proteomes" id="UP001595621"/>
    </source>
</evidence>
<comment type="caution">
    <text evidence="1">The sequence shown here is derived from an EMBL/GenBank/DDBJ whole genome shotgun (WGS) entry which is preliminary data.</text>
</comment>
<evidence type="ECO:0000313" key="1">
    <source>
        <dbReference type="EMBL" id="MFC3136621.1"/>
    </source>
</evidence>
<organism evidence="1 2">
    <name type="scientific">Shewanella submarina</name>
    <dbReference type="NCBI Taxonomy" id="2016376"/>
    <lineage>
        <taxon>Bacteria</taxon>
        <taxon>Pseudomonadati</taxon>
        <taxon>Pseudomonadota</taxon>
        <taxon>Gammaproteobacteria</taxon>
        <taxon>Alteromonadales</taxon>
        <taxon>Shewanellaceae</taxon>
        <taxon>Shewanella</taxon>
    </lineage>
</organism>
<gene>
    <name evidence="1" type="ORF">ACFOE0_00250</name>
</gene>
<dbReference type="EMBL" id="JBHRTD010000001">
    <property type="protein sequence ID" value="MFC3136621.1"/>
    <property type="molecule type" value="Genomic_DNA"/>
</dbReference>
<name>A0ABV7G830_9GAMM</name>
<dbReference type="Proteomes" id="UP001595621">
    <property type="component" value="Unassembled WGS sequence"/>
</dbReference>
<reference evidence="2" key="1">
    <citation type="journal article" date="2019" name="Int. J. Syst. Evol. Microbiol.">
        <title>The Global Catalogue of Microorganisms (GCM) 10K type strain sequencing project: providing services to taxonomists for standard genome sequencing and annotation.</title>
        <authorList>
            <consortium name="The Broad Institute Genomics Platform"/>
            <consortium name="The Broad Institute Genome Sequencing Center for Infectious Disease"/>
            <person name="Wu L."/>
            <person name="Ma J."/>
        </authorList>
    </citation>
    <scope>NUCLEOTIDE SEQUENCE [LARGE SCALE GENOMIC DNA]</scope>
    <source>
        <strain evidence="2">KCTC 52277</strain>
    </source>
</reference>